<feature type="domain" description="Glycoside hydrolase family 2 immunoglobulin-like beta-sandwich" evidence="7">
    <location>
        <begin position="254"/>
        <end position="300"/>
    </location>
</feature>
<dbReference type="SUPFAM" id="SSF51445">
    <property type="entry name" value="(Trans)glycosidases"/>
    <property type="match status" value="1"/>
</dbReference>
<dbReference type="SUPFAM" id="SSF49303">
    <property type="entry name" value="beta-Galactosidase/glucuronidase domain"/>
    <property type="match status" value="1"/>
</dbReference>
<dbReference type="PANTHER" id="PTHR46323:SF2">
    <property type="entry name" value="BETA-GALACTOSIDASE"/>
    <property type="match status" value="1"/>
</dbReference>
<dbReference type="Proteomes" id="UP001290861">
    <property type="component" value="Unassembled WGS sequence"/>
</dbReference>
<name>A0ABU5N246_9BACT</name>
<sequence length="929" mass="105060">MRCRLAIVSLVLGMMSPVFGASTAERVYLSGKGPSDAVEWDFFCSNGRKSGEWTKIPVPSNWEQQGFGEYNYGHEPAAEKADETGRYKTTFFVPKEWKDKHVRLVFEGSMTQTEVTINGKQAGFPNYGGYLPFRYILDKTKLKYGEENTLEVLVKKKPDNDSLDQAERKADYWVFGGIYRPVYLEVLPREFVNRVAIDAQMDGTFKMDVFPQVQQPTKFREEFKEYVDELTAQIQTLDGENVGKPMLAPIYGSAGRIRFENHIKKPALWSPEHPNLYQVKLTLKHKGKVLSTTIERFGFRTFEHRLGDGLYLNGKRILIKGVNRNVFDPQHGRAIDAERVWREAREIKAMNANLVRSHMPPTMEFMRACDELGLMVITELCNWHDPVIDTPVARNLVYELVTTYQNHPSVIIWANGNENGFNLEVDELYHLYDLQNRPIIHPWAYFEGMNTKHYPDWKEFQLRLSHDKVYLPTEFLHGLYDGGHGAGLQDYWDAIKASPIAAGGVLWCWADAAIARTDRNGMLDTDGNHSADGIVGPNGEKEASYYSIREIWSPIQIAMKTLPDNFSGKIPLENQFYETRLDACSFEWKLVNHTGPFETAKSSVQAEGRVKGPKIKPGKTGELKLRFPDNWQNATALELRAFSSDGREIMQWAWPIRSPEIKGAEAVVRQAEDNLFEIKAGKTTWKFSPETGQLLNCSAEGFGRGPVLYAGTLDGALEFSRIWKTSVVKKGNSVVVRSICEDASFSWTVQPDGSAVLDYDFSAPTNELVYAAIGFDLEETAVASKRWLGQGPDRIWGNRLRGPQFGLWDNEYNDHIVGVNWGETPFKGIFGNVDWMQLNLKSGKSLLVDTDYAAVGVLRPANAEGERDKHGPTSPVHAWWHYPETGGLYLFHKLPGTGTKFANAWELGPQGCPELLKRSIAGKVSFMVR</sequence>
<keyword evidence="11" id="KW-1185">Reference proteome</keyword>
<evidence type="ECO:0000259" key="9">
    <source>
        <dbReference type="Pfam" id="PF02837"/>
    </source>
</evidence>
<dbReference type="Gene3D" id="2.60.40.10">
    <property type="entry name" value="Immunoglobulins"/>
    <property type="match status" value="1"/>
</dbReference>
<evidence type="ECO:0000256" key="4">
    <source>
        <dbReference type="ARBA" id="ARBA00022801"/>
    </source>
</evidence>
<dbReference type="InterPro" id="IPR006101">
    <property type="entry name" value="Glyco_hydro_2"/>
</dbReference>
<keyword evidence="6" id="KW-0732">Signal</keyword>
<dbReference type="RefSeq" id="WP_322610293.1">
    <property type="nucleotide sequence ID" value="NZ_JARVCO010000012.1"/>
</dbReference>
<dbReference type="PANTHER" id="PTHR46323">
    <property type="entry name" value="BETA-GALACTOSIDASE"/>
    <property type="match status" value="1"/>
</dbReference>
<dbReference type="InterPro" id="IPR006103">
    <property type="entry name" value="Glyco_hydro_2_cat"/>
</dbReference>
<protein>
    <recommendedName>
        <fullName evidence="3">beta-galactosidase</fullName>
        <ecNumber evidence="3">3.2.1.23</ecNumber>
    </recommendedName>
</protein>
<dbReference type="Pfam" id="PF02837">
    <property type="entry name" value="Glyco_hydro_2_N"/>
    <property type="match status" value="1"/>
</dbReference>
<dbReference type="InterPro" id="IPR006104">
    <property type="entry name" value="Glyco_hydro_2_N"/>
</dbReference>
<evidence type="ECO:0000256" key="6">
    <source>
        <dbReference type="SAM" id="SignalP"/>
    </source>
</evidence>
<dbReference type="EC" id="3.2.1.23" evidence="3"/>
<dbReference type="Gene3D" id="2.60.120.260">
    <property type="entry name" value="Galactose-binding domain-like"/>
    <property type="match status" value="1"/>
</dbReference>
<dbReference type="InterPro" id="IPR014718">
    <property type="entry name" value="GH-type_carb-bd"/>
</dbReference>
<keyword evidence="4 10" id="KW-0378">Hydrolase</keyword>
<dbReference type="InterPro" id="IPR008979">
    <property type="entry name" value="Galactose-bd-like_sf"/>
</dbReference>
<dbReference type="InterPro" id="IPR017853">
    <property type="entry name" value="GH"/>
</dbReference>
<dbReference type="Gene3D" id="3.20.20.80">
    <property type="entry name" value="Glycosidases"/>
    <property type="match status" value="1"/>
</dbReference>
<comment type="similarity">
    <text evidence="2">Belongs to the glycosyl hydrolase 2 family.</text>
</comment>
<comment type="caution">
    <text evidence="10">The sequence shown here is derived from an EMBL/GenBank/DDBJ whole genome shotgun (WGS) entry which is preliminary data.</text>
</comment>
<dbReference type="SUPFAM" id="SSF74650">
    <property type="entry name" value="Galactose mutarotase-like"/>
    <property type="match status" value="1"/>
</dbReference>
<evidence type="ECO:0000313" key="10">
    <source>
        <dbReference type="EMBL" id="MDZ8120519.1"/>
    </source>
</evidence>
<evidence type="ECO:0000259" key="7">
    <source>
        <dbReference type="Pfam" id="PF00703"/>
    </source>
</evidence>
<dbReference type="GO" id="GO:0016787">
    <property type="term" value="F:hydrolase activity"/>
    <property type="evidence" value="ECO:0007669"/>
    <property type="project" value="UniProtKB-KW"/>
</dbReference>
<dbReference type="PRINTS" id="PR00132">
    <property type="entry name" value="GLHYDRLASE2"/>
</dbReference>
<dbReference type="InterPro" id="IPR036156">
    <property type="entry name" value="Beta-gal/glucu_dom_sf"/>
</dbReference>
<evidence type="ECO:0000256" key="3">
    <source>
        <dbReference type="ARBA" id="ARBA00012756"/>
    </source>
</evidence>
<dbReference type="SUPFAM" id="SSF49785">
    <property type="entry name" value="Galactose-binding domain-like"/>
    <property type="match status" value="1"/>
</dbReference>
<dbReference type="Pfam" id="PF00703">
    <property type="entry name" value="Glyco_hydro_2"/>
    <property type="match status" value="1"/>
</dbReference>
<accession>A0ABU5N246</accession>
<organism evidence="10 11">
    <name type="scientific">Pontiella agarivorans</name>
    <dbReference type="NCBI Taxonomy" id="3038953"/>
    <lineage>
        <taxon>Bacteria</taxon>
        <taxon>Pseudomonadati</taxon>
        <taxon>Kiritimatiellota</taxon>
        <taxon>Kiritimatiellia</taxon>
        <taxon>Kiritimatiellales</taxon>
        <taxon>Pontiellaceae</taxon>
        <taxon>Pontiella</taxon>
    </lineage>
</organism>
<evidence type="ECO:0000256" key="5">
    <source>
        <dbReference type="ARBA" id="ARBA00023295"/>
    </source>
</evidence>
<feature type="signal peptide" evidence="6">
    <location>
        <begin position="1"/>
        <end position="20"/>
    </location>
</feature>
<feature type="domain" description="Glycosyl hydrolases family 2 sugar binding" evidence="9">
    <location>
        <begin position="54"/>
        <end position="187"/>
    </location>
</feature>
<gene>
    <name evidence="10" type="ORF">P9H32_17970</name>
</gene>
<dbReference type="InterPro" id="IPR006102">
    <property type="entry name" value="Ig-like_GH2"/>
</dbReference>
<evidence type="ECO:0000256" key="2">
    <source>
        <dbReference type="ARBA" id="ARBA00007401"/>
    </source>
</evidence>
<evidence type="ECO:0000313" key="11">
    <source>
        <dbReference type="Proteomes" id="UP001290861"/>
    </source>
</evidence>
<dbReference type="Pfam" id="PF02836">
    <property type="entry name" value="Glyco_hydro_2_C"/>
    <property type="match status" value="1"/>
</dbReference>
<feature type="domain" description="Glycoside hydrolase family 2 catalytic" evidence="8">
    <location>
        <begin position="310"/>
        <end position="520"/>
    </location>
</feature>
<comment type="catalytic activity">
    <reaction evidence="1">
        <text>Hydrolysis of terminal non-reducing beta-D-galactose residues in beta-D-galactosides.</text>
        <dbReference type="EC" id="3.2.1.23"/>
    </reaction>
</comment>
<reference evidence="10 11" key="1">
    <citation type="journal article" date="2024" name="Appl. Environ. Microbiol.">
        <title>Pontiella agarivorans sp. nov., a novel marine anaerobic bacterium capable of degrading macroalgal polysaccharides and fixing nitrogen.</title>
        <authorList>
            <person name="Liu N."/>
            <person name="Kivenson V."/>
            <person name="Peng X."/>
            <person name="Cui Z."/>
            <person name="Lankiewicz T.S."/>
            <person name="Gosselin K.M."/>
            <person name="English C.J."/>
            <person name="Blair E.M."/>
            <person name="O'Malley M.A."/>
            <person name="Valentine D.L."/>
        </authorList>
    </citation>
    <scope>NUCLEOTIDE SEQUENCE [LARGE SCALE GENOMIC DNA]</scope>
    <source>
        <strain evidence="10 11">NLcol2</strain>
    </source>
</reference>
<feature type="chain" id="PRO_5046708509" description="beta-galactosidase" evidence="6">
    <location>
        <begin position="21"/>
        <end position="929"/>
    </location>
</feature>
<dbReference type="EMBL" id="JARVCO010000012">
    <property type="protein sequence ID" value="MDZ8120519.1"/>
    <property type="molecule type" value="Genomic_DNA"/>
</dbReference>
<proteinExistence type="inferred from homology"/>
<dbReference type="InterPro" id="IPR050347">
    <property type="entry name" value="Bact_Beta-galactosidase"/>
</dbReference>
<dbReference type="InterPro" id="IPR011013">
    <property type="entry name" value="Gal_mutarotase_sf_dom"/>
</dbReference>
<evidence type="ECO:0000259" key="8">
    <source>
        <dbReference type="Pfam" id="PF02836"/>
    </source>
</evidence>
<keyword evidence="5" id="KW-0326">Glycosidase</keyword>
<dbReference type="InterPro" id="IPR013783">
    <property type="entry name" value="Ig-like_fold"/>
</dbReference>
<evidence type="ECO:0000256" key="1">
    <source>
        <dbReference type="ARBA" id="ARBA00001412"/>
    </source>
</evidence>
<dbReference type="Gene3D" id="2.70.98.10">
    <property type="match status" value="1"/>
</dbReference>